<dbReference type="Proteomes" id="UP000838100">
    <property type="component" value="Unassembled WGS sequence"/>
</dbReference>
<evidence type="ECO:0000313" key="9">
    <source>
        <dbReference type="Proteomes" id="UP000838100"/>
    </source>
</evidence>
<dbReference type="InterPro" id="IPR029026">
    <property type="entry name" value="tRNA_m1G_MTases_N"/>
</dbReference>
<comment type="catalytic activity">
    <reaction evidence="6">
        <text>cytidine(34) in tRNA + S-adenosyl-L-methionine = 2'-O-methylcytidine(34) in tRNA + S-adenosyl-L-homocysteine + H(+)</text>
        <dbReference type="Rhea" id="RHEA:43084"/>
        <dbReference type="Rhea" id="RHEA-COMP:10331"/>
        <dbReference type="Rhea" id="RHEA-COMP:10332"/>
        <dbReference type="ChEBI" id="CHEBI:15378"/>
        <dbReference type="ChEBI" id="CHEBI:57856"/>
        <dbReference type="ChEBI" id="CHEBI:59789"/>
        <dbReference type="ChEBI" id="CHEBI:74495"/>
        <dbReference type="ChEBI" id="CHEBI:82748"/>
        <dbReference type="EC" id="2.1.1.207"/>
    </reaction>
</comment>
<dbReference type="InterPro" id="IPR001537">
    <property type="entry name" value="SpoU_MeTrfase"/>
</dbReference>
<dbReference type="GO" id="GO:0032259">
    <property type="term" value="P:methylation"/>
    <property type="evidence" value="ECO:0007669"/>
    <property type="project" value="UniProtKB-KW"/>
</dbReference>
<gene>
    <name evidence="6 8" type="primary">trmL</name>
    <name evidence="8" type="ORF">SIN8267_03021</name>
</gene>
<feature type="binding site" evidence="6">
    <location>
        <position position="133"/>
    </location>
    <ligand>
        <name>S-adenosyl-L-methionine</name>
        <dbReference type="ChEBI" id="CHEBI:59789"/>
    </ligand>
</feature>
<dbReference type="InterPro" id="IPR016914">
    <property type="entry name" value="TrmL"/>
</dbReference>
<dbReference type="HAMAP" id="MF_01885">
    <property type="entry name" value="tRNA_methyltr_TrmL"/>
    <property type="match status" value="1"/>
</dbReference>
<evidence type="ECO:0000313" key="8">
    <source>
        <dbReference type="EMBL" id="CAH0992883.1"/>
    </source>
</evidence>
<sequence>MVVMFEIALFEPQIAPNTGNIMRLAANNGCRLHLIEPMGFDIEEKKLRRAGLDYHDLDNTTIHPHYQAFAEAMAGRRIIACTTKGTRSHSDIVYQAGDVLLFGAETHGLAPAVMETIAPELRIKIPMQPNNRSLNLSNSVAIISYEAWRQLDYAGAAE</sequence>
<keyword evidence="4 6" id="KW-0949">S-adenosyl-L-methionine</keyword>
<comment type="caution">
    <text evidence="8">The sequence shown here is derived from an EMBL/GenBank/DDBJ whole genome shotgun (WGS) entry which is preliminary data.</text>
</comment>
<dbReference type="EC" id="2.1.1.207" evidence="6"/>
<evidence type="ECO:0000256" key="2">
    <source>
        <dbReference type="ARBA" id="ARBA00022603"/>
    </source>
</evidence>
<protein>
    <recommendedName>
        <fullName evidence="6">tRNA (cytidine(34)-2'-O)-methyltransferase</fullName>
        <ecNumber evidence="6">2.1.1.207</ecNumber>
    </recommendedName>
    <alternativeName>
        <fullName evidence="6">tRNA (cytidine/uridine-2'-O-)-methyltransferase TrmL</fullName>
    </alternativeName>
</protein>
<dbReference type="Gene3D" id="3.40.1280.10">
    <property type="match status" value="1"/>
</dbReference>
<proteinExistence type="inferred from homology"/>
<dbReference type="SUPFAM" id="SSF75217">
    <property type="entry name" value="alpha/beta knot"/>
    <property type="match status" value="1"/>
</dbReference>
<keyword evidence="1 6" id="KW-0963">Cytoplasm</keyword>
<feature type="binding site" evidence="6">
    <location>
        <position position="125"/>
    </location>
    <ligand>
        <name>S-adenosyl-L-methionine</name>
        <dbReference type="ChEBI" id="CHEBI:59789"/>
    </ligand>
</feature>
<dbReference type="CDD" id="cd18094">
    <property type="entry name" value="SpoU-like_TrmL"/>
    <property type="match status" value="1"/>
</dbReference>
<dbReference type="Pfam" id="PF00588">
    <property type="entry name" value="SpoU_methylase"/>
    <property type="match status" value="1"/>
</dbReference>
<keyword evidence="9" id="KW-1185">Reference proteome</keyword>
<keyword evidence="2 6" id="KW-0489">Methyltransferase</keyword>
<organism evidence="8 9">
    <name type="scientific">Sinobacterium norvegicum</name>
    <dbReference type="NCBI Taxonomy" id="1641715"/>
    <lineage>
        <taxon>Bacteria</taxon>
        <taxon>Pseudomonadati</taxon>
        <taxon>Pseudomonadota</taxon>
        <taxon>Gammaproteobacteria</taxon>
        <taxon>Cellvibrionales</taxon>
        <taxon>Spongiibacteraceae</taxon>
        <taxon>Sinobacterium</taxon>
    </lineage>
</organism>
<evidence type="ECO:0000256" key="1">
    <source>
        <dbReference type="ARBA" id="ARBA00022490"/>
    </source>
</evidence>
<comment type="similarity">
    <text evidence="6">Belongs to the class IV-like SAM-binding methyltransferase superfamily. RNA methyltransferase TrmH family. TrmL subfamily.</text>
</comment>
<keyword evidence="5 6" id="KW-0819">tRNA processing</keyword>
<comment type="caution">
    <text evidence="6">Lacks conserved residue(s) required for the propagation of feature annotation.</text>
</comment>
<evidence type="ECO:0000259" key="7">
    <source>
        <dbReference type="Pfam" id="PF00588"/>
    </source>
</evidence>
<dbReference type="InterPro" id="IPR029028">
    <property type="entry name" value="Alpha/beta_knot_MTases"/>
</dbReference>
<evidence type="ECO:0000256" key="6">
    <source>
        <dbReference type="HAMAP-Rule" id="MF_01885"/>
    </source>
</evidence>
<keyword evidence="3 6" id="KW-0808">Transferase</keyword>
<evidence type="ECO:0000256" key="3">
    <source>
        <dbReference type="ARBA" id="ARBA00022679"/>
    </source>
</evidence>
<evidence type="ECO:0000256" key="4">
    <source>
        <dbReference type="ARBA" id="ARBA00022691"/>
    </source>
</evidence>
<feature type="binding site" evidence="6">
    <location>
        <position position="103"/>
    </location>
    <ligand>
        <name>S-adenosyl-L-methionine</name>
        <dbReference type="ChEBI" id="CHEBI:59789"/>
    </ligand>
</feature>
<name>A0ABM9AJC2_9GAMM</name>
<evidence type="ECO:0000256" key="5">
    <source>
        <dbReference type="ARBA" id="ARBA00022694"/>
    </source>
</evidence>
<dbReference type="GO" id="GO:0008168">
    <property type="term" value="F:methyltransferase activity"/>
    <property type="evidence" value="ECO:0007669"/>
    <property type="project" value="UniProtKB-KW"/>
</dbReference>
<reference evidence="8" key="1">
    <citation type="submission" date="2021-12" db="EMBL/GenBank/DDBJ databases">
        <authorList>
            <person name="Rodrigo-Torres L."/>
            <person name="Arahal R. D."/>
            <person name="Lucena T."/>
        </authorList>
    </citation>
    <scope>NUCLEOTIDE SEQUENCE</scope>
    <source>
        <strain evidence="8">CECT 8267</strain>
    </source>
</reference>
<feature type="domain" description="tRNA/rRNA methyltransferase SpoU type" evidence="7">
    <location>
        <begin position="5"/>
        <end position="145"/>
    </location>
</feature>
<accession>A0ABM9AJC2</accession>
<comment type="function">
    <text evidence="6">Methylates the ribose at the nucleotide 34 wobble position in the two leucyl isoacceptors tRNA(Leu)(CmAA) and tRNA(Leu)(cmnm5UmAA). Catalyzes the methyl transfer from S-adenosyl-L-methionine to the 2'-OH of the wobble nucleotide.</text>
</comment>
<comment type="catalytic activity">
    <reaction evidence="6">
        <text>5-carboxymethylaminomethyluridine(34) in tRNA(Leu) + S-adenosyl-L-methionine = 5-carboxymethylaminomethyl-2'-O-methyluridine(34) in tRNA(Leu) + S-adenosyl-L-homocysteine + H(+)</text>
        <dbReference type="Rhea" id="RHEA:43088"/>
        <dbReference type="Rhea" id="RHEA-COMP:10333"/>
        <dbReference type="Rhea" id="RHEA-COMP:10334"/>
        <dbReference type="ChEBI" id="CHEBI:15378"/>
        <dbReference type="ChEBI" id="CHEBI:57856"/>
        <dbReference type="ChEBI" id="CHEBI:59789"/>
        <dbReference type="ChEBI" id="CHEBI:74508"/>
        <dbReference type="ChEBI" id="CHEBI:74511"/>
        <dbReference type="EC" id="2.1.1.207"/>
    </reaction>
</comment>
<comment type="subunit">
    <text evidence="6">Homodimer.</text>
</comment>
<dbReference type="PANTHER" id="PTHR42971:SF1">
    <property type="entry name" value="TRNA (CYTIDINE(34)-2'-O)-METHYLTRANSFERASE"/>
    <property type="match status" value="1"/>
</dbReference>
<dbReference type="PANTHER" id="PTHR42971">
    <property type="entry name" value="TRNA (CYTIDINE(34)-2'-O)-METHYLTRANSFERASE"/>
    <property type="match status" value="1"/>
</dbReference>
<comment type="subcellular location">
    <subcellularLocation>
        <location evidence="6">Cytoplasm</location>
    </subcellularLocation>
</comment>
<dbReference type="PIRSF" id="PIRSF029256">
    <property type="entry name" value="SpoU_TrmH_prd"/>
    <property type="match status" value="1"/>
</dbReference>
<dbReference type="EMBL" id="CAKLPX010000004">
    <property type="protein sequence ID" value="CAH0992883.1"/>
    <property type="molecule type" value="Genomic_DNA"/>
</dbReference>